<comment type="caution">
    <text evidence="2">The sequence shown here is derived from an EMBL/GenBank/DDBJ whole genome shotgun (WGS) entry which is preliminary data.</text>
</comment>
<sequence>MGTQLDFLSYLCYDMSEKIFTCLDDPSDIARVSCVSHSWRNFGCLEV</sequence>
<protein>
    <recommendedName>
        <fullName evidence="1">F-box domain-containing protein</fullName>
    </recommendedName>
</protein>
<evidence type="ECO:0000259" key="1">
    <source>
        <dbReference type="Pfam" id="PF12937"/>
    </source>
</evidence>
<evidence type="ECO:0000313" key="3">
    <source>
        <dbReference type="Proteomes" id="UP001054252"/>
    </source>
</evidence>
<dbReference type="Gene3D" id="1.20.1280.50">
    <property type="match status" value="1"/>
</dbReference>
<dbReference type="SUPFAM" id="SSF81383">
    <property type="entry name" value="F-box domain"/>
    <property type="match status" value="1"/>
</dbReference>
<proteinExistence type="predicted"/>
<reference evidence="2 3" key="1">
    <citation type="journal article" date="2021" name="Commun. Biol.">
        <title>The genome of Shorea leprosula (Dipterocarpaceae) highlights the ecological relevance of drought in aseasonal tropical rainforests.</title>
        <authorList>
            <person name="Ng K.K.S."/>
            <person name="Kobayashi M.J."/>
            <person name="Fawcett J.A."/>
            <person name="Hatakeyama M."/>
            <person name="Paape T."/>
            <person name="Ng C.H."/>
            <person name="Ang C.C."/>
            <person name="Tnah L.H."/>
            <person name="Lee C.T."/>
            <person name="Nishiyama T."/>
            <person name="Sese J."/>
            <person name="O'Brien M.J."/>
            <person name="Copetti D."/>
            <person name="Mohd Noor M.I."/>
            <person name="Ong R.C."/>
            <person name="Putra M."/>
            <person name="Sireger I.Z."/>
            <person name="Indrioko S."/>
            <person name="Kosugi Y."/>
            <person name="Izuno A."/>
            <person name="Isagi Y."/>
            <person name="Lee S.L."/>
            <person name="Shimizu K.K."/>
        </authorList>
    </citation>
    <scope>NUCLEOTIDE SEQUENCE [LARGE SCALE GENOMIC DNA]</scope>
    <source>
        <strain evidence="2">214</strain>
    </source>
</reference>
<feature type="domain" description="F-box" evidence="1">
    <location>
        <begin position="17"/>
        <end position="42"/>
    </location>
</feature>
<gene>
    <name evidence="2" type="ORF">SLEP1_g24128</name>
</gene>
<dbReference type="Pfam" id="PF12937">
    <property type="entry name" value="F-box-like"/>
    <property type="match status" value="1"/>
</dbReference>
<dbReference type="InterPro" id="IPR001810">
    <property type="entry name" value="F-box_dom"/>
</dbReference>
<organism evidence="2 3">
    <name type="scientific">Rubroshorea leprosula</name>
    <dbReference type="NCBI Taxonomy" id="152421"/>
    <lineage>
        <taxon>Eukaryota</taxon>
        <taxon>Viridiplantae</taxon>
        <taxon>Streptophyta</taxon>
        <taxon>Embryophyta</taxon>
        <taxon>Tracheophyta</taxon>
        <taxon>Spermatophyta</taxon>
        <taxon>Magnoliopsida</taxon>
        <taxon>eudicotyledons</taxon>
        <taxon>Gunneridae</taxon>
        <taxon>Pentapetalae</taxon>
        <taxon>rosids</taxon>
        <taxon>malvids</taxon>
        <taxon>Malvales</taxon>
        <taxon>Dipterocarpaceae</taxon>
        <taxon>Rubroshorea</taxon>
    </lineage>
</organism>
<dbReference type="AlphaFoldDB" id="A0AAV5JEV0"/>
<dbReference type="Proteomes" id="UP001054252">
    <property type="component" value="Unassembled WGS sequence"/>
</dbReference>
<accession>A0AAV5JEV0</accession>
<keyword evidence="3" id="KW-1185">Reference proteome</keyword>
<name>A0AAV5JEV0_9ROSI</name>
<dbReference type="InterPro" id="IPR036047">
    <property type="entry name" value="F-box-like_dom_sf"/>
</dbReference>
<evidence type="ECO:0000313" key="2">
    <source>
        <dbReference type="EMBL" id="GKV13054.1"/>
    </source>
</evidence>
<dbReference type="EMBL" id="BPVZ01000037">
    <property type="protein sequence ID" value="GKV13054.1"/>
    <property type="molecule type" value="Genomic_DNA"/>
</dbReference>